<keyword evidence="3" id="KW-0862">Zinc</keyword>
<evidence type="ECO:0000313" key="11">
    <source>
        <dbReference type="Proteomes" id="UP001390339"/>
    </source>
</evidence>
<feature type="region of interest" description="Disordered" evidence="7">
    <location>
        <begin position="477"/>
        <end position="499"/>
    </location>
</feature>
<evidence type="ECO:0000259" key="9">
    <source>
        <dbReference type="PROSITE" id="PS50114"/>
    </source>
</evidence>
<dbReference type="CDD" id="cd00202">
    <property type="entry name" value="ZnF_GATA"/>
    <property type="match status" value="1"/>
</dbReference>
<keyword evidence="4" id="KW-0805">Transcription regulation</keyword>
<dbReference type="InterPro" id="IPR000014">
    <property type="entry name" value="PAS"/>
</dbReference>
<sequence length="499" mass="54327">MNHSAPPPAGNGNSNSNGNNGSMFNFPAPNAMSSSNPPLQMAAADNSNDIMDLLNSPMYSNLDTGSGMPMNLDLDLDMPPPPQPSTFAPSSTTNSNPPQSAMGQSEMEDSPAAQSSNGFGTPAAQSNANSGSNTLTEFTKRRNWPAKVVEELKDFLQILDAHGRIKYVSPSVTSVTGYQSEDIVESFLKDLIHPDDVGTFTSEMNESIATGNPLRMFYRLKKKDGQYAIFESVGHAHIASAKFAPNPDNQTAFCQAVFIMSRPYPTRNAQLLDSFLEHKIENERLRRRIAELRREEEEEEASQKSWLAAQEASDMTPSEDVQSSVGTSYYQPTQPDTSSMPPPERPSSLSMSLTRENLEGANAAGRSDSIKDKMARFEGASHTDTIEMLTGLRYVEGERSRGITTGNHSPTLIRGDAGIAIPIDRDPRTGEKKKKLKVAEEYVCTDCGTLDSPEWRKGPSGPKTLCNACGLRWAKKEKKKNTSNGAGKDTSQMPAVESQ</sequence>
<dbReference type="PANTHER" id="PTHR47172">
    <property type="entry name" value="OS01G0976800 PROTEIN"/>
    <property type="match status" value="1"/>
</dbReference>
<comment type="caution">
    <text evidence="10">The sequence shown here is derived from an EMBL/GenBank/DDBJ whole genome shotgun (WGS) entry which is preliminary data.</text>
</comment>
<dbReference type="Pfam" id="PF08447">
    <property type="entry name" value="PAS_3"/>
    <property type="match status" value="1"/>
</dbReference>
<dbReference type="Gene3D" id="3.30.50.10">
    <property type="entry name" value="Erythroid Transcription Factor GATA-1, subunit A"/>
    <property type="match status" value="1"/>
</dbReference>
<feature type="compositionally biased region" description="Polar residues" evidence="7">
    <location>
        <begin position="313"/>
        <end position="339"/>
    </location>
</feature>
<dbReference type="PROSITE" id="PS50114">
    <property type="entry name" value="GATA_ZN_FINGER_2"/>
    <property type="match status" value="1"/>
</dbReference>
<evidence type="ECO:0000256" key="5">
    <source>
        <dbReference type="ARBA" id="ARBA00023163"/>
    </source>
</evidence>
<feature type="region of interest" description="Disordered" evidence="7">
    <location>
        <begin position="1"/>
        <end position="44"/>
    </location>
</feature>
<protein>
    <recommendedName>
        <fullName evidence="12">White collar 2 protein</fullName>
    </recommendedName>
</protein>
<keyword evidence="1" id="KW-0479">Metal-binding</keyword>
<feature type="compositionally biased region" description="Polar residues" evidence="7">
    <location>
        <begin position="482"/>
        <end position="499"/>
    </location>
</feature>
<dbReference type="SUPFAM" id="SSF55785">
    <property type="entry name" value="PYP-like sensor domain (PAS domain)"/>
    <property type="match status" value="1"/>
</dbReference>
<feature type="compositionally biased region" description="Polar residues" evidence="7">
    <location>
        <begin position="112"/>
        <end position="136"/>
    </location>
</feature>
<feature type="domain" description="PAS" evidence="8">
    <location>
        <begin position="141"/>
        <end position="211"/>
    </location>
</feature>
<name>A0ABR2HQU5_9PEZI</name>
<dbReference type="NCBIfam" id="TIGR00229">
    <property type="entry name" value="sensory_box"/>
    <property type="match status" value="1"/>
</dbReference>
<dbReference type="EMBL" id="JAPCWZ010000009">
    <property type="protein sequence ID" value="KAK8851450.1"/>
    <property type="molecule type" value="Genomic_DNA"/>
</dbReference>
<accession>A0ABR2HQU5</accession>
<dbReference type="InterPro" id="IPR000679">
    <property type="entry name" value="Znf_GATA"/>
</dbReference>
<dbReference type="SMART" id="SM00401">
    <property type="entry name" value="ZnF_GATA"/>
    <property type="match status" value="1"/>
</dbReference>
<dbReference type="Gene3D" id="3.30.450.20">
    <property type="entry name" value="PAS domain"/>
    <property type="match status" value="1"/>
</dbReference>
<dbReference type="SUPFAM" id="SSF57716">
    <property type="entry name" value="Glucocorticoid receptor-like (DNA-binding domain)"/>
    <property type="match status" value="1"/>
</dbReference>
<evidence type="ECO:0000256" key="4">
    <source>
        <dbReference type="ARBA" id="ARBA00023015"/>
    </source>
</evidence>
<keyword evidence="11" id="KW-1185">Reference proteome</keyword>
<dbReference type="Proteomes" id="UP001390339">
    <property type="component" value="Unassembled WGS sequence"/>
</dbReference>
<gene>
    <name evidence="10" type="ORF">PGQ11_013929</name>
</gene>
<dbReference type="InterPro" id="IPR013655">
    <property type="entry name" value="PAS_fold_3"/>
</dbReference>
<dbReference type="PROSITE" id="PS00344">
    <property type="entry name" value="GATA_ZN_FINGER_1"/>
    <property type="match status" value="1"/>
</dbReference>
<feature type="domain" description="GATA-type" evidence="9">
    <location>
        <begin position="438"/>
        <end position="471"/>
    </location>
</feature>
<feature type="region of interest" description="Disordered" evidence="7">
    <location>
        <begin position="62"/>
        <end position="136"/>
    </location>
</feature>
<organism evidence="10 11">
    <name type="scientific">Apiospora arundinis</name>
    <dbReference type="NCBI Taxonomy" id="335852"/>
    <lineage>
        <taxon>Eukaryota</taxon>
        <taxon>Fungi</taxon>
        <taxon>Dikarya</taxon>
        <taxon>Ascomycota</taxon>
        <taxon>Pezizomycotina</taxon>
        <taxon>Sordariomycetes</taxon>
        <taxon>Xylariomycetidae</taxon>
        <taxon>Amphisphaeriales</taxon>
        <taxon>Apiosporaceae</taxon>
        <taxon>Apiospora</taxon>
    </lineage>
</organism>
<feature type="compositionally biased region" description="Low complexity" evidence="7">
    <location>
        <begin position="85"/>
        <end position="101"/>
    </location>
</feature>
<evidence type="ECO:0008006" key="12">
    <source>
        <dbReference type="Google" id="ProtNLM"/>
    </source>
</evidence>
<evidence type="ECO:0000313" key="10">
    <source>
        <dbReference type="EMBL" id="KAK8851450.1"/>
    </source>
</evidence>
<evidence type="ECO:0000256" key="6">
    <source>
        <dbReference type="PROSITE-ProRule" id="PRU00094"/>
    </source>
</evidence>
<keyword evidence="5" id="KW-0804">Transcription</keyword>
<evidence type="ECO:0000256" key="3">
    <source>
        <dbReference type="ARBA" id="ARBA00022833"/>
    </source>
</evidence>
<feature type="region of interest" description="Disordered" evidence="7">
    <location>
        <begin position="293"/>
        <end position="350"/>
    </location>
</feature>
<dbReference type="InterPro" id="IPR035965">
    <property type="entry name" value="PAS-like_dom_sf"/>
</dbReference>
<evidence type="ECO:0000256" key="2">
    <source>
        <dbReference type="ARBA" id="ARBA00022771"/>
    </source>
</evidence>
<keyword evidence="2 6" id="KW-0863">Zinc-finger</keyword>
<evidence type="ECO:0000256" key="7">
    <source>
        <dbReference type="SAM" id="MobiDB-lite"/>
    </source>
</evidence>
<dbReference type="PANTHER" id="PTHR47172:SF24">
    <property type="entry name" value="GATA ZINC FINGER DOMAIN-CONTAINING PROTEIN 14-RELATED"/>
    <property type="match status" value="1"/>
</dbReference>
<dbReference type="InterPro" id="IPR013088">
    <property type="entry name" value="Znf_NHR/GATA"/>
</dbReference>
<dbReference type="Pfam" id="PF00320">
    <property type="entry name" value="GATA"/>
    <property type="match status" value="1"/>
</dbReference>
<evidence type="ECO:0000256" key="1">
    <source>
        <dbReference type="ARBA" id="ARBA00022723"/>
    </source>
</evidence>
<proteinExistence type="predicted"/>
<evidence type="ECO:0000259" key="8">
    <source>
        <dbReference type="PROSITE" id="PS50112"/>
    </source>
</evidence>
<reference evidence="10 11" key="1">
    <citation type="journal article" date="2024" name="IMA Fungus">
        <title>Apiospora arundinis, a panoply of carbohydrate-active enzymes and secondary metabolites.</title>
        <authorList>
            <person name="Sorensen T."/>
            <person name="Petersen C."/>
            <person name="Muurmann A.T."/>
            <person name="Christiansen J.V."/>
            <person name="Brundto M.L."/>
            <person name="Overgaard C.K."/>
            <person name="Boysen A.T."/>
            <person name="Wollenberg R.D."/>
            <person name="Larsen T.O."/>
            <person name="Sorensen J.L."/>
            <person name="Nielsen K.L."/>
            <person name="Sondergaard T.E."/>
        </authorList>
    </citation>
    <scope>NUCLEOTIDE SEQUENCE [LARGE SCALE GENOMIC DNA]</scope>
    <source>
        <strain evidence="10 11">AAU 773</strain>
    </source>
</reference>
<dbReference type="PROSITE" id="PS50112">
    <property type="entry name" value="PAS"/>
    <property type="match status" value="1"/>
</dbReference>
<dbReference type="CDD" id="cd00130">
    <property type="entry name" value="PAS"/>
    <property type="match status" value="1"/>
</dbReference>
<dbReference type="SMART" id="SM00091">
    <property type="entry name" value="PAS"/>
    <property type="match status" value="1"/>
</dbReference>
<feature type="compositionally biased region" description="Low complexity" evidence="7">
    <location>
        <begin position="10"/>
        <end position="38"/>
    </location>
</feature>